<gene>
    <name evidence="13" type="primary">LOC106810676</name>
</gene>
<dbReference type="Gene3D" id="1.10.287.70">
    <property type="match status" value="1"/>
</dbReference>
<accession>A0ABM1EBM0</accession>
<evidence type="ECO:0000256" key="8">
    <source>
        <dbReference type="ARBA" id="ARBA00023303"/>
    </source>
</evidence>
<keyword evidence="6 10" id="KW-0472">Membrane</keyword>
<dbReference type="Pfam" id="PF00027">
    <property type="entry name" value="cNMP_binding"/>
    <property type="match status" value="1"/>
</dbReference>
<dbReference type="SUPFAM" id="SSF51206">
    <property type="entry name" value="cAMP-binding domain-like"/>
    <property type="match status" value="1"/>
</dbReference>
<keyword evidence="3 10" id="KW-0812">Transmembrane</keyword>
<dbReference type="InterPro" id="IPR018490">
    <property type="entry name" value="cNMP-bd_dom_sf"/>
</dbReference>
<feature type="transmembrane region" description="Helical" evidence="10">
    <location>
        <begin position="296"/>
        <end position="319"/>
    </location>
</feature>
<dbReference type="PROSITE" id="PS00889">
    <property type="entry name" value="CNMP_BINDING_2"/>
    <property type="match status" value="1"/>
</dbReference>
<comment type="subcellular location">
    <subcellularLocation>
        <location evidence="1">Membrane</location>
        <topology evidence="1">Multi-pass membrane protein</topology>
    </subcellularLocation>
</comment>
<protein>
    <submittedName>
        <fullName evidence="13">Cyclic nucleotide-gated channel rod photoreceptor subunit alpha-like</fullName>
    </submittedName>
</protein>
<feature type="domain" description="Cyclic nucleotide-binding" evidence="11">
    <location>
        <begin position="524"/>
        <end position="628"/>
    </location>
</feature>
<organism evidence="12 13">
    <name type="scientific">Priapulus caudatus</name>
    <name type="common">Priapulid worm</name>
    <dbReference type="NCBI Taxonomy" id="37621"/>
    <lineage>
        <taxon>Eukaryota</taxon>
        <taxon>Metazoa</taxon>
        <taxon>Ecdysozoa</taxon>
        <taxon>Scalidophora</taxon>
        <taxon>Priapulida</taxon>
        <taxon>Priapulimorpha</taxon>
        <taxon>Priapulimorphida</taxon>
        <taxon>Priapulidae</taxon>
        <taxon>Priapulus</taxon>
    </lineage>
</organism>
<dbReference type="SMART" id="SM00100">
    <property type="entry name" value="cNMP"/>
    <property type="match status" value="1"/>
</dbReference>
<evidence type="ECO:0000256" key="4">
    <source>
        <dbReference type="ARBA" id="ARBA00022989"/>
    </source>
</evidence>
<feature type="region of interest" description="Disordered" evidence="9">
    <location>
        <begin position="862"/>
        <end position="885"/>
    </location>
</feature>
<keyword evidence="2" id="KW-0813">Transport</keyword>
<evidence type="ECO:0000259" key="11">
    <source>
        <dbReference type="PROSITE" id="PS50042"/>
    </source>
</evidence>
<dbReference type="Gene3D" id="1.10.287.630">
    <property type="entry name" value="Helix hairpin bin"/>
    <property type="match status" value="1"/>
</dbReference>
<keyword evidence="8" id="KW-0407">Ion channel</keyword>
<evidence type="ECO:0000256" key="1">
    <source>
        <dbReference type="ARBA" id="ARBA00004141"/>
    </source>
</evidence>
<reference evidence="13" key="1">
    <citation type="submission" date="2025-08" db="UniProtKB">
        <authorList>
            <consortium name="RefSeq"/>
        </authorList>
    </citation>
    <scope>IDENTIFICATION</scope>
</reference>
<proteinExistence type="predicted"/>
<dbReference type="RefSeq" id="XP_014669591.1">
    <property type="nucleotide sequence ID" value="XM_014814105.1"/>
</dbReference>
<dbReference type="PROSITE" id="PS00888">
    <property type="entry name" value="CNMP_BINDING_1"/>
    <property type="match status" value="1"/>
</dbReference>
<dbReference type="GeneID" id="106810676"/>
<sequence length="885" mass="99906">MASHLGRLGCAKDSGKIVKYMPCTEREDRLEEAELDEISVIGGGSMDSLGRPVECAISTTELTEGRHSPVTANGPKLIPVNLAIIDDRTRLIGERLSSSGTRINIPSPTYSSTASMRSPKGTINSSSSRTSLLDACSSAIHVDNGKHGKSLSKEDQSYVNKAAMCSDGEITQQKNYQRRRKIPEKCGKWEMSIQGSHKHLGCNMTFVFDPSGRLCYYWSIIVSVAFLYNFWVLIYRFSFDEISNETMVMWFSLDYLADVIYILDVGVGFRTGYLEDGVLQTDPVKLRQHYMNCTRFYIDCLCLLPLEFLYLSIGFNTILRCFRLVKIYRFWEMLDRTERHTNYPNSFRAIGLIHYLLVIFHWNACLYYIISQKIGSGSRAWNNPFDKDDKLRNYLHSFYWSTVTLTMIGDLPKPRTNVEYLFCIMETIASLLLFATVLGHVANIVTNISTARKEFQAKLDGVKTYMNLRRVPRHLQEKVIRWFDYLWISKKSADEEKPLCYLPDKLKGEIAIHVHLDTLKKVEIFQNTEAGFLCELVLRLKPVLFSPGDYICRKGEVGKEMYIVNRGRLQVVADNGKTVLATLKASSYFGEISILNMGTAGNRRTASVRSVGYSDLFCLAKMDLWDVLKEYPAARVRLEAVASKRLKNYKKAPLERAAMNRSSSTPGLVESFGKQPIQAPFHYNTLPVMRTVHTGRSQETLATLQCDNDCHAKQFSRRGSVLGDAGVCRQEHDGSNEFSSDAGTECELQTVRPSARHQVPISASSIPLSHSSSASELLQGWREPSGDSVAFRSGAYSKTDTKMAVKSEAKDSSQEILLVEVKQLRERLAWLETDNTSMSLRLTQQQWEVENRLAEIEIHMCGSSSAGSTTSTSDERTRINQESVI</sequence>
<evidence type="ECO:0000256" key="2">
    <source>
        <dbReference type="ARBA" id="ARBA00022448"/>
    </source>
</evidence>
<feature type="transmembrane region" description="Helical" evidence="10">
    <location>
        <begin position="349"/>
        <end position="371"/>
    </location>
</feature>
<evidence type="ECO:0000256" key="7">
    <source>
        <dbReference type="ARBA" id="ARBA00023286"/>
    </source>
</evidence>
<dbReference type="Pfam" id="PF00520">
    <property type="entry name" value="Ion_trans"/>
    <property type="match status" value="1"/>
</dbReference>
<dbReference type="CDD" id="cd00038">
    <property type="entry name" value="CAP_ED"/>
    <property type="match status" value="1"/>
</dbReference>
<dbReference type="InterPro" id="IPR005821">
    <property type="entry name" value="Ion_trans_dom"/>
</dbReference>
<feature type="compositionally biased region" description="Low complexity" evidence="9">
    <location>
        <begin position="862"/>
        <end position="872"/>
    </location>
</feature>
<dbReference type="Proteomes" id="UP000695022">
    <property type="component" value="Unplaced"/>
</dbReference>
<dbReference type="Gene3D" id="2.60.120.10">
    <property type="entry name" value="Jelly Rolls"/>
    <property type="match status" value="1"/>
</dbReference>
<keyword evidence="5" id="KW-0406">Ion transport</keyword>
<name>A0ABM1EBM0_PRICU</name>
<feature type="transmembrane region" description="Helical" evidence="10">
    <location>
        <begin position="216"/>
        <end position="235"/>
    </location>
</feature>
<dbReference type="PANTHER" id="PTHR45638">
    <property type="entry name" value="CYCLIC NUCLEOTIDE-GATED CATION CHANNEL SUBUNIT A"/>
    <property type="match status" value="1"/>
</dbReference>
<dbReference type="PANTHER" id="PTHR45638:SF4">
    <property type="entry name" value="CYCLIC NUCLEOTIDE-BINDING DOMAIN-CONTAINING PROTEIN"/>
    <property type="match status" value="1"/>
</dbReference>
<evidence type="ECO:0000256" key="3">
    <source>
        <dbReference type="ARBA" id="ARBA00022692"/>
    </source>
</evidence>
<keyword evidence="12" id="KW-1185">Reference proteome</keyword>
<evidence type="ECO:0000256" key="5">
    <source>
        <dbReference type="ARBA" id="ARBA00023065"/>
    </source>
</evidence>
<dbReference type="InterPro" id="IPR000595">
    <property type="entry name" value="cNMP-bd_dom"/>
</dbReference>
<dbReference type="InterPro" id="IPR014710">
    <property type="entry name" value="RmlC-like_jellyroll"/>
</dbReference>
<keyword evidence="4 10" id="KW-1133">Transmembrane helix</keyword>
<feature type="region of interest" description="Disordered" evidence="9">
    <location>
        <begin position="99"/>
        <end position="126"/>
    </location>
</feature>
<keyword evidence="7" id="KW-1071">Ligand-gated ion channel</keyword>
<dbReference type="PROSITE" id="PS50042">
    <property type="entry name" value="CNMP_BINDING_3"/>
    <property type="match status" value="1"/>
</dbReference>
<evidence type="ECO:0000256" key="6">
    <source>
        <dbReference type="ARBA" id="ARBA00023136"/>
    </source>
</evidence>
<dbReference type="InterPro" id="IPR018488">
    <property type="entry name" value="cNMP-bd_CS"/>
</dbReference>
<dbReference type="SUPFAM" id="SSF81324">
    <property type="entry name" value="Voltage-gated potassium channels"/>
    <property type="match status" value="1"/>
</dbReference>
<feature type="transmembrane region" description="Helical" evidence="10">
    <location>
        <begin position="420"/>
        <end position="442"/>
    </location>
</feature>
<evidence type="ECO:0000313" key="13">
    <source>
        <dbReference type="RefSeq" id="XP_014669591.1"/>
    </source>
</evidence>
<evidence type="ECO:0000313" key="12">
    <source>
        <dbReference type="Proteomes" id="UP000695022"/>
    </source>
</evidence>
<dbReference type="InterPro" id="IPR050866">
    <property type="entry name" value="CNG_cation_channel"/>
</dbReference>
<evidence type="ECO:0000256" key="10">
    <source>
        <dbReference type="SAM" id="Phobius"/>
    </source>
</evidence>
<evidence type="ECO:0000256" key="9">
    <source>
        <dbReference type="SAM" id="MobiDB-lite"/>
    </source>
</evidence>